<dbReference type="Proteomes" id="UP000316621">
    <property type="component" value="Chromosome 4"/>
</dbReference>
<dbReference type="AlphaFoldDB" id="A0A4Y7JDZ6"/>
<feature type="domain" description="Trichome birefringence-like C-terminal" evidence="2">
    <location>
        <begin position="356"/>
        <end position="580"/>
    </location>
</feature>
<keyword evidence="4" id="KW-1185">Reference proteome</keyword>
<evidence type="ECO:0000259" key="2">
    <source>
        <dbReference type="Pfam" id="PF13839"/>
    </source>
</evidence>
<sequence>MQESILKQVPETMRLDMIDPRASVFYRDADIVIFDSWHWWVRNKVHNRTNYFQEGDHLYPKMEIRSAYKKALTTWRRWVDKNINSNKTQVVFRGHSCIRNQLVFILCSRDGKCNREGVPITSNETYREKNPPRVKILEETLRRMKTPVIYLNVTKQTYYRADAHPALYTRFYNGSIANEAMKQDCGHWCLPGVPDTWNELLYISLLKAGKASFAGSSSAVSFASVAPSSNSSLFKELVKNSTQTNETNYSSIIVPVGPPKGGESVVRTKAAFNVTSSSFLSNTGGSNDRKKQENGDDCNIFDGEWVWVDDRNGRIDQRFLKWKWQWQSQQTNSGYNNNIPSILNATDFLERLRGKKDYNCTTGFVWSPFLVYETQPLNRITQKSKIQPRPETMRLDLIDPYASAYYRDADTVVFDSWHWWVKNKVHNGENYFQEGDFLHRQLDISKAFKKALTTWKKWIDKNIDSNKTQVVFRGHSISHFRGGPWNKGGSCSRVTEPLMSNEAFIEMNPSAVKLIEGTIRRMKTPVIYLNVTKQTYYRADAHPSIYTRFHRNRTAGTRMKQDCGHWCLPGVPDTWNELLYISLMRDGKGSFAHGGKWNTGGICNRETEPIASNETYRAKNPLQVKILEDTLRRMKTPVLYLNISELSYYRTDGHPSLHLQYSSDQERTEFKKHQDCVHWCLPGIPDTWNELLYISLMRIGKGSFAQ</sequence>
<gene>
    <name evidence="3" type="ORF">C5167_006639</name>
</gene>
<evidence type="ECO:0000313" key="3">
    <source>
        <dbReference type="EMBL" id="RZC59323.1"/>
    </source>
</evidence>
<reference evidence="3 4" key="1">
    <citation type="journal article" date="2018" name="Science">
        <title>The opium poppy genome and morphinan production.</title>
        <authorList>
            <person name="Guo L."/>
            <person name="Winzer T."/>
            <person name="Yang X."/>
            <person name="Li Y."/>
            <person name="Ning Z."/>
            <person name="He Z."/>
            <person name="Teodor R."/>
            <person name="Lu Y."/>
            <person name="Bowser T.A."/>
            <person name="Graham I.A."/>
            <person name="Ye K."/>
        </authorList>
    </citation>
    <scope>NUCLEOTIDE SEQUENCE [LARGE SCALE GENOMIC DNA]</scope>
    <source>
        <strain evidence="4">cv. HN1</strain>
        <tissue evidence="3">Leaves</tissue>
    </source>
</reference>
<comment type="similarity">
    <text evidence="1">Belongs to the PC-esterase family. TBL subfamily.</text>
</comment>
<dbReference type="PANTHER" id="PTHR32285">
    <property type="entry name" value="PROTEIN TRICHOME BIREFRINGENCE-LIKE 9-RELATED"/>
    <property type="match status" value="1"/>
</dbReference>
<dbReference type="GO" id="GO:0005794">
    <property type="term" value="C:Golgi apparatus"/>
    <property type="evidence" value="ECO:0007669"/>
    <property type="project" value="TreeGrafter"/>
</dbReference>
<feature type="domain" description="Trichome birefringence-like C-terminal" evidence="2">
    <location>
        <begin position="592"/>
        <end position="693"/>
    </location>
</feature>
<dbReference type="InterPro" id="IPR029962">
    <property type="entry name" value="TBL"/>
</dbReference>
<dbReference type="InterPro" id="IPR026057">
    <property type="entry name" value="TBL_C"/>
</dbReference>
<dbReference type="Pfam" id="PF13839">
    <property type="entry name" value="PC-Esterase"/>
    <property type="match status" value="3"/>
</dbReference>
<evidence type="ECO:0000256" key="1">
    <source>
        <dbReference type="ARBA" id="ARBA00007727"/>
    </source>
</evidence>
<proteinExistence type="inferred from homology"/>
<feature type="domain" description="Trichome birefringence-like C-terminal" evidence="2">
    <location>
        <begin position="7"/>
        <end position="202"/>
    </location>
</feature>
<dbReference type="GO" id="GO:0016413">
    <property type="term" value="F:O-acetyltransferase activity"/>
    <property type="evidence" value="ECO:0007669"/>
    <property type="project" value="InterPro"/>
</dbReference>
<organism evidence="3 4">
    <name type="scientific">Papaver somniferum</name>
    <name type="common">Opium poppy</name>
    <dbReference type="NCBI Taxonomy" id="3469"/>
    <lineage>
        <taxon>Eukaryota</taxon>
        <taxon>Viridiplantae</taxon>
        <taxon>Streptophyta</taxon>
        <taxon>Embryophyta</taxon>
        <taxon>Tracheophyta</taxon>
        <taxon>Spermatophyta</taxon>
        <taxon>Magnoliopsida</taxon>
        <taxon>Ranunculales</taxon>
        <taxon>Papaveraceae</taxon>
        <taxon>Papaveroideae</taxon>
        <taxon>Papaver</taxon>
    </lineage>
</organism>
<protein>
    <recommendedName>
        <fullName evidence="2">Trichome birefringence-like C-terminal domain-containing protein</fullName>
    </recommendedName>
</protein>
<accession>A0A4Y7JDZ6</accession>
<dbReference type="EMBL" id="CM010718">
    <property type="protein sequence ID" value="RZC59323.1"/>
    <property type="molecule type" value="Genomic_DNA"/>
</dbReference>
<dbReference type="Gramene" id="RZC59323">
    <property type="protein sequence ID" value="RZC59323"/>
    <property type="gene ID" value="C5167_006639"/>
</dbReference>
<name>A0A4Y7JDZ6_PAPSO</name>
<dbReference type="PANTHER" id="PTHR32285:SF208">
    <property type="entry name" value="PROTEIN TRICHOME BIREFRINGENCE-LIKE 2"/>
    <property type="match status" value="1"/>
</dbReference>
<evidence type="ECO:0000313" key="4">
    <source>
        <dbReference type="Proteomes" id="UP000316621"/>
    </source>
</evidence>